<evidence type="ECO:0000313" key="2">
    <source>
        <dbReference type="EMBL" id="OIN57531.1"/>
    </source>
</evidence>
<sequence>MLPAALLAQRLNVRLKQYCILEAARLVPEADRLHFGGISAIEYVPGGPWILVNDRAVKPKKDSVTDQTSYLFTATDAGKLASAVFSSVSGISGVENVESYRYNPTLKQYFFAAERDQESLIGVIGEQGKPETLYTESPDEKRTSDNRGIEGLTFDQRNNLWFSLESGGETDCRKATATYLFKVPFDTQTNRYNFSRKERYTYPFDACACLPNESPFTGSLGNGISEILHYDTNTLLVLERCYDGKGNGTSVKLFLATISDATKSLSKSLLFDFNDYLRPDNLEGMTWGPDENGQRTLYVISDDNFSARQTTQLIVLTVDR</sequence>
<organism evidence="2 3">
    <name type="scientific">Arsenicibacter rosenii</name>
    <dbReference type="NCBI Taxonomy" id="1750698"/>
    <lineage>
        <taxon>Bacteria</taxon>
        <taxon>Pseudomonadati</taxon>
        <taxon>Bacteroidota</taxon>
        <taxon>Cytophagia</taxon>
        <taxon>Cytophagales</taxon>
        <taxon>Spirosomataceae</taxon>
        <taxon>Arsenicibacter</taxon>
    </lineage>
</organism>
<dbReference type="SUPFAM" id="SSF75011">
    <property type="entry name" value="3-carboxy-cis,cis-mucoante lactonizing enzyme"/>
    <property type="match status" value="1"/>
</dbReference>
<proteinExistence type="predicted"/>
<accession>A0A1S2VFK3</accession>
<gene>
    <name evidence="2" type="ORF">BLX24_18750</name>
</gene>
<name>A0A1S2VFK3_9BACT</name>
<dbReference type="AlphaFoldDB" id="A0A1S2VFK3"/>
<dbReference type="EMBL" id="MORL01000011">
    <property type="protein sequence ID" value="OIN57531.1"/>
    <property type="molecule type" value="Genomic_DNA"/>
</dbReference>
<evidence type="ECO:0000259" key="1">
    <source>
        <dbReference type="Pfam" id="PF13449"/>
    </source>
</evidence>
<evidence type="ECO:0000313" key="3">
    <source>
        <dbReference type="Proteomes" id="UP000181790"/>
    </source>
</evidence>
<comment type="caution">
    <text evidence="2">The sequence shown here is derived from an EMBL/GenBank/DDBJ whole genome shotgun (WGS) entry which is preliminary data.</text>
</comment>
<reference evidence="2 3" key="1">
    <citation type="submission" date="2016-10" db="EMBL/GenBank/DDBJ databases">
        <title>Arsenicibacter rosenii gen. nov., sp. nov., an efficient arsenic-methylating bacterium isolated from an arsenic-contaminated paddy soil.</title>
        <authorList>
            <person name="Huang K."/>
        </authorList>
    </citation>
    <scope>NUCLEOTIDE SEQUENCE [LARGE SCALE GENOMIC DNA]</scope>
    <source>
        <strain evidence="2 3">SM-1</strain>
    </source>
</reference>
<keyword evidence="3" id="KW-1185">Reference proteome</keyword>
<dbReference type="InterPro" id="IPR027372">
    <property type="entry name" value="Phytase-like_dom"/>
</dbReference>
<dbReference type="Pfam" id="PF13449">
    <property type="entry name" value="Phytase-like"/>
    <property type="match status" value="1"/>
</dbReference>
<feature type="domain" description="Phytase-like" evidence="1">
    <location>
        <begin position="34"/>
        <end position="305"/>
    </location>
</feature>
<dbReference type="Proteomes" id="UP000181790">
    <property type="component" value="Unassembled WGS sequence"/>
</dbReference>
<protein>
    <recommendedName>
        <fullName evidence="1">Phytase-like domain-containing protein</fullName>
    </recommendedName>
</protein>